<evidence type="ECO:0008006" key="4">
    <source>
        <dbReference type="Google" id="ProtNLM"/>
    </source>
</evidence>
<dbReference type="EMBL" id="CP108133">
    <property type="protein sequence ID" value="WTP49000.1"/>
    <property type="molecule type" value="Genomic_DNA"/>
</dbReference>
<accession>A0ABZ1JC66</accession>
<organism evidence="2 3">
    <name type="scientific">Streptomyces tauricus</name>
    <dbReference type="NCBI Taxonomy" id="68274"/>
    <lineage>
        <taxon>Bacteria</taxon>
        <taxon>Bacillati</taxon>
        <taxon>Actinomycetota</taxon>
        <taxon>Actinomycetes</taxon>
        <taxon>Kitasatosporales</taxon>
        <taxon>Streptomycetaceae</taxon>
        <taxon>Streptomyces</taxon>
        <taxon>Streptomyces aurantiacus group</taxon>
    </lineage>
</organism>
<feature type="region of interest" description="Disordered" evidence="1">
    <location>
        <begin position="421"/>
        <end position="456"/>
    </location>
</feature>
<dbReference type="Proteomes" id="UP001432166">
    <property type="component" value="Chromosome"/>
</dbReference>
<evidence type="ECO:0000313" key="3">
    <source>
        <dbReference type="Proteomes" id="UP001432166"/>
    </source>
</evidence>
<name>A0ABZ1JC66_9ACTN</name>
<evidence type="ECO:0000313" key="2">
    <source>
        <dbReference type="EMBL" id="WTP49000.1"/>
    </source>
</evidence>
<evidence type="ECO:0000256" key="1">
    <source>
        <dbReference type="SAM" id="MobiDB-lite"/>
    </source>
</evidence>
<keyword evidence="3" id="KW-1185">Reference proteome</keyword>
<protein>
    <recommendedName>
        <fullName evidence="4">PE-PGRS family protein</fullName>
    </recommendedName>
</protein>
<reference evidence="2" key="1">
    <citation type="submission" date="2022-10" db="EMBL/GenBank/DDBJ databases">
        <title>The complete genomes of actinobacterial strains from the NBC collection.</title>
        <authorList>
            <person name="Joergensen T.S."/>
            <person name="Alvarez Arevalo M."/>
            <person name="Sterndorff E.B."/>
            <person name="Faurdal D."/>
            <person name="Vuksanovic O."/>
            <person name="Mourched A.-S."/>
            <person name="Charusanti P."/>
            <person name="Shaw S."/>
            <person name="Blin K."/>
            <person name="Weber T."/>
        </authorList>
    </citation>
    <scope>NUCLEOTIDE SEQUENCE</scope>
    <source>
        <strain evidence="2">NBC_00189</strain>
    </source>
</reference>
<feature type="compositionally biased region" description="Basic and acidic residues" evidence="1">
    <location>
        <begin position="421"/>
        <end position="432"/>
    </location>
</feature>
<sequence length="456" mass="52245">MHRWSPLNERQHALLHRLAAGEDSGDWEPGEWRSAYALRDRGLLAIRRGEDGTHPQVTDAGTFYLRNGYHPEHPVHGEIAAADATGEKPSTGRTPYSERPIARARRAKVTELVERLVAEGRVIVEDPGEDEVTEWRRVINYAKRHGLEPQGKRIERTSYGRGGFEMYLATGPHVNSRGQAPSDAPQVQVPARLRSPHPVVMTLRDEKRLTMPSALRLRTLRLLQGLAGEAVRRGYEVNDSPARSWRAGEVNVIVASFTCTVTIQQEFPQSENPERSGKLVIELPYSRSGRQRRWGDRKRWVVEDALGAVLEEIEARAVEDAQHKVEEERAKVDREVRWKAAMMEAREQVAQAQFAQALREQTGDWHEAMLLRAYCDALERRLMSVEEADSADTEETSRWLDWARRYVQTLDPLSWLPVMSSRREPTPDDLKPYLKGWSPYGPESRRFGWDPHQEHR</sequence>
<proteinExistence type="predicted"/>
<dbReference type="RefSeq" id="WP_265647000.1">
    <property type="nucleotide sequence ID" value="NZ_CP108133.1"/>
</dbReference>
<feature type="compositionally biased region" description="Basic and acidic residues" evidence="1">
    <location>
        <begin position="443"/>
        <end position="456"/>
    </location>
</feature>
<gene>
    <name evidence="2" type="ORF">OG288_12205</name>
</gene>